<evidence type="ECO:0000313" key="3">
    <source>
        <dbReference type="Proteomes" id="UP000215289"/>
    </source>
</evidence>
<feature type="transmembrane region" description="Helical" evidence="1">
    <location>
        <begin position="50"/>
        <end position="76"/>
    </location>
</feature>
<dbReference type="STRING" id="1245748.A0A421D9R0"/>
<dbReference type="InterPro" id="IPR010699">
    <property type="entry name" value="DUF1275"/>
</dbReference>
<dbReference type="PANTHER" id="PTHR37488">
    <property type="entry name" value="DUF1275 DOMAIN-CONTAINING PROTEIN"/>
    <property type="match status" value="1"/>
</dbReference>
<dbReference type="Proteomes" id="UP000215289">
    <property type="component" value="Unassembled WGS sequence"/>
</dbReference>
<evidence type="ECO:0000256" key="1">
    <source>
        <dbReference type="SAM" id="Phobius"/>
    </source>
</evidence>
<dbReference type="OrthoDB" id="5288586at2759"/>
<keyword evidence="1" id="KW-0472">Membrane</keyword>
<feature type="transmembrane region" description="Helical" evidence="1">
    <location>
        <begin position="96"/>
        <end position="115"/>
    </location>
</feature>
<feature type="transmembrane region" description="Helical" evidence="1">
    <location>
        <begin position="218"/>
        <end position="235"/>
    </location>
</feature>
<dbReference type="EMBL" id="NIDN02000042">
    <property type="protein sequence ID" value="RLL98922.1"/>
    <property type="molecule type" value="Genomic_DNA"/>
</dbReference>
<organism evidence="2 3">
    <name type="scientific">Aspergillus turcosus</name>
    <dbReference type="NCBI Taxonomy" id="1245748"/>
    <lineage>
        <taxon>Eukaryota</taxon>
        <taxon>Fungi</taxon>
        <taxon>Dikarya</taxon>
        <taxon>Ascomycota</taxon>
        <taxon>Pezizomycotina</taxon>
        <taxon>Eurotiomycetes</taxon>
        <taxon>Eurotiomycetidae</taxon>
        <taxon>Eurotiales</taxon>
        <taxon>Aspergillaceae</taxon>
        <taxon>Aspergillus</taxon>
        <taxon>Aspergillus subgen. Fumigati</taxon>
    </lineage>
</organism>
<sequence>MISRHCDTSIPHETDWLLEPGNNNTSSTKSRTDQIAAHLTTDINPHYSDLLLLLCYVITGLLDSSAVFIWGSFVSMQTGNTVYLGLGLIGVDESTRWIKAGVSIFSFCFGSFCFASFHRRFPSRQRWVLCASFAVQMLCIAVAATIVTIHFPSRHSELSWTALMPQVLVAFQSSGQAVTSRILQFNGLTSVVLTSVYCDLFSSPKFPSLSEVEDRRRAGAIVCLVLGTVLGGLWARTSVGLMGALWTAVLFKGVIAGAWLGWKGQQSDDDD</sequence>
<proteinExistence type="predicted"/>
<comment type="caution">
    <text evidence="2">The sequence shown here is derived from an EMBL/GenBank/DDBJ whole genome shotgun (WGS) entry which is preliminary data.</text>
</comment>
<gene>
    <name evidence="2" type="ORF">CFD26_106731</name>
</gene>
<keyword evidence="1" id="KW-1133">Transmembrane helix</keyword>
<dbReference type="PANTHER" id="PTHR37488:SF1">
    <property type="entry name" value="DUF1275 DOMAIN PROTEIN"/>
    <property type="match status" value="1"/>
</dbReference>
<protein>
    <recommendedName>
        <fullName evidence="4">DUF1275 domain protein</fullName>
    </recommendedName>
</protein>
<dbReference type="AlphaFoldDB" id="A0A421D9R0"/>
<feature type="transmembrane region" description="Helical" evidence="1">
    <location>
        <begin position="241"/>
        <end position="262"/>
    </location>
</feature>
<dbReference type="Pfam" id="PF06912">
    <property type="entry name" value="DUF1275"/>
    <property type="match status" value="1"/>
</dbReference>
<reference evidence="2 3" key="1">
    <citation type="submission" date="2018-08" db="EMBL/GenBank/DDBJ databases">
        <title>Draft genome sequences of two Aspergillus turcosus clinical strains isolated from bronchoalveolar lavage fluid: one azole-susceptible and the other azole-resistant.</title>
        <authorList>
            <person name="Parent-Michaud M."/>
            <person name="Dufresne P.J."/>
            <person name="Fournier E."/>
            <person name="Martineau C."/>
            <person name="Moreira S."/>
            <person name="Perkins V."/>
            <person name="De Repentigny L."/>
            <person name="Dufresne S.F."/>
        </authorList>
    </citation>
    <scope>NUCLEOTIDE SEQUENCE [LARGE SCALE GENOMIC DNA]</scope>
    <source>
        <strain evidence="2">HMR AF 1038</strain>
    </source>
</reference>
<accession>A0A421D9R0</accession>
<evidence type="ECO:0008006" key="4">
    <source>
        <dbReference type="Google" id="ProtNLM"/>
    </source>
</evidence>
<evidence type="ECO:0000313" key="2">
    <source>
        <dbReference type="EMBL" id="RLL98922.1"/>
    </source>
</evidence>
<name>A0A421D9R0_9EURO</name>
<keyword evidence="1" id="KW-0812">Transmembrane</keyword>
<keyword evidence="3" id="KW-1185">Reference proteome</keyword>
<feature type="transmembrane region" description="Helical" evidence="1">
    <location>
        <begin position="127"/>
        <end position="151"/>
    </location>
</feature>